<sequence>MTDNTIHPISLDSARDRALEVRALYEVLEQRFNGKTWTLHELMIGFSNDVGTIGRLLLAHDGTWEIDGDVDEQLKHKLAESLWWIFVLADRLDIDMSDAYSATMDRIHAGLAATVGNEGSS</sequence>
<proteinExistence type="predicted"/>
<accession>A0A239ESB3</accession>
<evidence type="ECO:0000313" key="1">
    <source>
        <dbReference type="EMBL" id="SNS47576.1"/>
    </source>
</evidence>
<evidence type="ECO:0000313" key="2">
    <source>
        <dbReference type="Proteomes" id="UP000198327"/>
    </source>
</evidence>
<name>A0A239ESB3_9NOCA</name>
<dbReference type="OrthoDB" id="5953925at2"/>
<dbReference type="RefSeq" id="WP_089243784.1">
    <property type="nucleotide sequence ID" value="NZ_FZOW01000002.1"/>
</dbReference>
<dbReference type="Proteomes" id="UP000198327">
    <property type="component" value="Unassembled WGS sequence"/>
</dbReference>
<dbReference type="AlphaFoldDB" id="A0A239ESB3"/>
<gene>
    <name evidence="1" type="ORF">SAMN05421642_102542</name>
</gene>
<protein>
    <recommendedName>
        <fullName evidence="3">MazG-like protein</fullName>
    </recommendedName>
</protein>
<dbReference type="EMBL" id="FZOW01000002">
    <property type="protein sequence ID" value="SNS47576.1"/>
    <property type="molecule type" value="Genomic_DNA"/>
</dbReference>
<dbReference type="SUPFAM" id="SSF101386">
    <property type="entry name" value="all-alpha NTP pyrophosphatases"/>
    <property type="match status" value="1"/>
</dbReference>
<dbReference type="Gene3D" id="1.10.287.1080">
    <property type="entry name" value="MazG-like"/>
    <property type="match status" value="1"/>
</dbReference>
<keyword evidence="2" id="KW-1185">Reference proteome</keyword>
<reference evidence="2" key="1">
    <citation type="submission" date="2017-06" db="EMBL/GenBank/DDBJ databases">
        <authorList>
            <person name="Varghese N."/>
            <person name="Submissions S."/>
        </authorList>
    </citation>
    <scope>NUCLEOTIDE SEQUENCE [LARGE SCALE GENOMIC DNA]</scope>
    <source>
        <strain evidence="2">JCM 23211</strain>
    </source>
</reference>
<organism evidence="1 2">
    <name type="scientific">Rhodococcoides kyotonense</name>
    <dbReference type="NCBI Taxonomy" id="398843"/>
    <lineage>
        <taxon>Bacteria</taxon>
        <taxon>Bacillati</taxon>
        <taxon>Actinomycetota</taxon>
        <taxon>Actinomycetes</taxon>
        <taxon>Mycobacteriales</taxon>
        <taxon>Nocardiaceae</taxon>
        <taxon>Rhodococcoides</taxon>
    </lineage>
</organism>
<dbReference type="CDD" id="cd11543">
    <property type="entry name" value="NTP-PPase_u6"/>
    <property type="match status" value="1"/>
</dbReference>
<evidence type="ECO:0008006" key="3">
    <source>
        <dbReference type="Google" id="ProtNLM"/>
    </source>
</evidence>